<dbReference type="InterPro" id="IPR006119">
    <property type="entry name" value="Resolv_N"/>
</dbReference>
<proteinExistence type="predicted"/>
<reference evidence="3" key="1">
    <citation type="journal article" date="2021" name="Front. Microbiol.">
        <title>Comprehensive Comparative Genomics and Phenotyping of Methylobacterium Species.</title>
        <authorList>
            <person name="Alessa O."/>
            <person name="Ogura Y."/>
            <person name="Fujitani Y."/>
            <person name="Takami H."/>
            <person name="Hayashi T."/>
            <person name="Sahin N."/>
            <person name="Tani A."/>
        </authorList>
    </citation>
    <scope>NUCLEOTIDE SEQUENCE</scope>
    <source>
        <strain evidence="3">DSM 17168</strain>
    </source>
</reference>
<evidence type="ECO:0008006" key="5">
    <source>
        <dbReference type="Google" id="ProtNLM"/>
    </source>
</evidence>
<dbReference type="PANTHER" id="PTHR30461">
    <property type="entry name" value="DNA-INVERTASE FROM LAMBDOID PROPHAGE"/>
    <property type="match status" value="1"/>
</dbReference>
<comment type="caution">
    <text evidence="3">The sequence shown here is derived from an EMBL/GenBank/DDBJ whole genome shotgun (WGS) entry which is preliminary data.</text>
</comment>
<dbReference type="Gene3D" id="3.40.50.1390">
    <property type="entry name" value="Resolvase, N-terminal catalytic domain"/>
    <property type="match status" value="1"/>
</dbReference>
<dbReference type="Pfam" id="PF00239">
    <property type="entry name" value="Resolvase"/>
    <property type="match status" value="1"/>
</dbReference>
<dbReference type="InterPro" id="IPR038109">
    <property type="entry name" value="DNA_bind_recomb_sf"/>
</dbReference>
<evidence type="ECO:0000259" key="2">
    <source>
        <dbReference type="PROSITE" id="PS51737"/>
    </source>
</evidence>
<keyword evidence="4" id="KW-1185">Reference proteome</keyword>
<dbReference type="PROSITE" id="PS51736">
    <property type="entry name" value="RECOMBINASES_3"/>
    <property type="match status" value="1"/>
</dbReference>
<evidence type="ECO:0000259" key="1">
    <source>
        <dbReference type="PROSITE" id="PS51736"/>
    </source>
</evidence>
<gene>
    <name evidence="3" type="ORF">GMJLKIPL_6132</name>
</gene>
<dbReference type="SUPFAM" id="SSF53041">
    <property type="entry name" value="Resolvase-like"/>
    <property type="match status" value="1"/>
</dbReference>
<evidence type="ECO:0000313" key="3">
    <source>
        <dbReference type="EMBL" id="GJE04171.1"/>
    </source>
</evidence>
<dbReference type="InterPro" id="IPR050639">
    <property type="entry name" value="SSR_resolvase"/>
</dbReference>
<sequence length="540" mass="59427">MRRAASQIAGTARLSPRLLRCALYTRVSTEAGLEQEFNSLDNQREAAEAYVRSQAHEGWRALPTAYDDGGYSGGSLERPALQRLLADVAAGQIDVVVVYKVDRLTRSLADFAKLVELFDRHGVSFVSVTQAFNTTSSMGRLTLNVLLSFAQFEREVTGERIRDKIAASKRKGLWMGGNVPLGYRVHDKKLVVDEVEAETVRLIFCRYLELGSIGLLVEDLARRGIRTRRVEVSGRVRGGRAFLPGPLAYLLKNRTYLGEVVHRTSSHPGEHAGIVDPELFAAVQAQLARNAGPGKRAALATAPLLGRLYDDAGNRMTPSHTNKGGVRYRYYVSCVLAQRRKGESGSVLRVPAVEIEAAVLAALREALCASRTTAEGATSSSDEELWSVVSRVTVHADHLVIAWSESADDEAREVLVPWTRAPHRRLRRVITREEVSVPERVRPIRAEARTRLLHGIARARGWVDQLVSGAVRSTVELAAQEGCSERSVRMTLNLAFLSPELVGAALEGRLPHRVGLTRLMDVPVDWSTQCASIFGPQSFL</sequence>
<dbReference type="InterPro" id="IPR011109">
    <property type="entry name" value="DNA_bind_recombinase_dom"/>
</dbReference>
<evidence type="ECO:0000313" key="4">
    <source>
        <dbReference type="Proteomes" id="UP001055153"/>
    </source>
</evidence>
<dbReference type="SMART" id="SM00857">
    <property type="entry name" value="Resolvase"/>
    <property type="match status" value="1"/>
</dbReference>
<dbReference type="EMBL" id="BPQQ01000105">
    <property type="protein sequence ID" value="GJE04171.1"/>
    <property type="molecule type" value="Genomic_DNA"/>
</dbReference>
<name>A0ABQ4SPF7_9HYPH</name>
<feature type="domain" description="Resolvase/invertase-type recombinase catalytic" evidence="1">
    <location>
        <begin position="20"/>
        <end position="172"/>
    </location>
</feature>
<accession>A0ABQ4SPF7</accession>
<dbReference type="Proteomes" id="UP001055153">
    <property type="component" value="Unassembled WGS sequence"/>
</dbReference>
<dbReference type="PROSITE" id="PS51737">
    <property type="entry name" value="RECOMBINASE_DNA_BIND"/>
    <property type="match status" value="1"/>
</dbReference>
<feature type="domain" description="Recombinase" evidence="2">
    <location>
        <begin position="180"/>
        <end position="293"/>
    </location>
</feature>
<protein>
    <recommendedName>
        <fullName evidence="5">DNA-invertase hin</fullName>
    </recommendedName>
</protein>
<dbReference type="CDD" id="cd03768">
    <property type="entry name" value="SR_ResInv"/>
    <property type="match status" value="1"/>
</dbReference>
<dbReference type="Pfam" id="PF07508">
    <property type="entry name" value="Recombinase"/>
    <property type="match status" value="1"/>
</dbReference>
<dbReference type="PANTHER" id="PTHR30461:SF23">
    <property type="entry name" value="DNA RECOMBINASE-RELATED"/>
    <property type="match status" value="1"/>
</dbReference>
<dbReference type="RefSeq" id="WP_238241540.1">
    <property type="nucleotide sequence ID" value="NZ_BPQQ01000105.1"/>
</dbReference>
<reference evidence="3" key="2">
    <citation type="submission" date="2021-08" db="EMBL/GenBank/DDBJ databases">
        <authorList>
            <person name="Tani A."/>
            <person name="Ola A."/>
            <person name="Ogura Y."/>
            <person name="Katsura K."/>
            <person name="Hayashi T."/>
        </authorList>
    </citation>
    <scope>NUCLEOTIDE SEQUENCE</scope>
    <source>
        <strain evidence="3">DSM 17168</strain>
    </source>
</reference>
<organism evidence="3 4">
    <name type="scientific">Methylobacterium isbiliense</name>
    <dbReference type="NCBI Taxonomy" id="315478"/>
    <lineage>
        <taxon>Bacteria</taxon>
        <taxon>Pseudomonadati</taxon>
        <taxon>Pseudomonadota</taxon>
        <taxon>Alphaproteobacteria</taxon>
        <taxon>Hyphomicrobiales</taxon>
        <taxon>Methylobacteriaceae</taxon>
        <taxon>Methylobacterium</taxon>
    </lineage>
</organism>
<dbReference type="Gene3D" id="3.90.1750.20">
    <property type="entry name" value="Putative Large Serine Recombinase, Chain B, Domain 2"/>
    <property type="match status" value="1"/>
</dbReference>
<dbReference type="InterPro" id="IPR036162">
    <property type="entry name" value="Resolvase-like_N_sf"/>
</dbReference>